<organism evidence="1 2">
    <name type="scientific">Vigna angularis var. angularis</name>
    <dbReference type="NCBI Taxonomy" id="157739"/>
    <lineage>
        <taxon>Eukaryota</taxon>
        <taxon>Viridiplantae</taxon>
        <taxon>Streptophyta</taxon>
        <taxon>Embryophyta</taxon>
        <taxon>Tracheophyta</taxon>
        <taxon>Spermatophyta</taxon>
        <taxon>Magnoliopsida</taxon>
        <taxon>eudicotyledons</taxon>
        <taxon>Gunneridae</taxon>
        <taxon>Pentapetalae</taxon>
        <taxon>rosids</taxon>
        <taxon>fabids</taxon>
        <taxon>Fabales</taxon>
        <taxon>Fabaceae</taxon>
        <taxon>Papilionoideae</taxon>
        <taxon>50 kb inversion clade</taxon>
        <taxon>NPAAA clade</taxon>
        <taxon>indigoferoid/millettioid clade</taxon>
        <taxon>Phaseoleae</taxon>
        <taxon>Vigna</taxon>
    </lineage>
</organism>
<keyword evidence="2" id="KW-1185">Reference proteome</keyword>
<gene>
    <name evidence="1" type="primary">Vigan.05G037600</name>
    <name evidence="1" type="ORF">VIGAN_05037600</name>
</gene>
<name>A0A0S3S2H5_PHAAN</name>
<dbReference type="AlphaFoldDB" id="A0A0S3S2H5"/>
<accession>A0A0S3S2H5</accession>
<reference evidence="1 2" key="1">
    <citation type="journal article" date="2015" name="Sci. Rep.">
        <title>The power of single molecule real-time sequencing technology in the de novo assembly of a eukaryotic genome.</title>
        <authorList>
            <person name="Sakai H."/>
            <person name="Naito K."/>
            <person name="Ogiso-Tanaka E."/>
            <person name="Takahashi Y."/>
            <person name="Iseki K."/>
            <person name="Muto C."/>
            <person name="Satou K."/>
            <person name="Teruya K."/>
            <person name="Shiroma A."/>
            <person name="Shimoji M."/>
            <person name="Hirano T."/>
            <person name="Itoh T."/>
            <person name="Kaga A."/>
            <person name="Tomooka N."/>
        </authorList>
    </citation>
    <scope>NUCLEOTIDE SEQUENCE [LARGE SCALE GENOMIC DNA]</scope>
    <source>
        <strain evidence="2">cv. Shumari</strain>
    </source>
</reference>
<dbReference type="EMBL" id="AP015038">
    <property type="protein sequence ID" value="BAT87038.1"/>
    <property type="molecule type" value="Genomic_DNA"/>
</dbReference>
<evidence type="ECO:0000313" key="1">
    <source>
        <dbReference type="EMBL" id="BAT87038.1"/>
    </source>
</evidence>
<evidence type="ECO:0000313" key="2">
    <source>
        <dbReference type="Proteomes" id="UP000291084"/>
    </source>
</evidence>
<feature type="non-terminal residue" evidence="1">
    <location>
        <position position="1"/>
    </location>
</feature>
<protein>
    <submittedName>
        <fullName evidence="1">Uncharacterized protein</fullName>
    </submittedName>
</protein>
<sequence>VQNKQSVVIVRTGSKFPKIEQTRGFHRMISTIQCRYCCFPCYLFWSNTYFRLQLHIVTYNHRLIRINNGPWAWKWSRRGTHY</sequence>
<proteinExistence type="predicted"/>
<dbReference type="Proteomes" id="UP000291084">
    <property type="component" value="Chromosome 5"/>
</dbReference>